<dbReference type="KEGG" id="cant:NCTC13489_01204"/>
<feature type="transmembrane region" description="Helical" evidence="1">
    <location>
        <begin position="54"/>
        <end position="74"/>
    </location>
</feature>
<dbReference type="Proteomes" id="UP000028349">
    <property type="component" value="Unassembled WGS sequence"/>
</dbReference>
<dbReference type="Proteomes" id="UP000270036">
    <property type="component" value="Chromosome"/>
</dbReference>
<evidence type="ECO:0008006" key="6">
    <source>
        <dbReference type="Google" id="ProtNLM"/>
    </source>
</evidence>
<reference evidence="3 5" key="2">
    <citation type="submission" date="2018-12" db="EMBL/GenBank/DDBJ databases">
        <authorList>
            <consortium name="Pathogen Informatics"/>
        </authorList>
    </citation>
    <scope>NUCLEOTIDE SEQUENCE [LARGE SCALE GENOMIC DNA]</scope>
    <source>
        <strain evidence="3 5">NCTC13489</strain>
    </source>
</reference>
<keyword evidence="4" id="KW-1185">Reference proteome</keyword>
<evidence type="ECO:0000313" key="5">
    <source>
        <dbReference type="Proteomes" id="UP000270036"/>
    </source>
</evidence>
<organism evidence="3 5">
    <name type="scientific">Kaistella antarctica</name>
    <dbReference type="NCBI Taxonomy" id="266748"/>
    <lineage>
        <taxon>Bacteria</taxon>
        <taxon>Pseudomonadati</taxon>
        <taxon>Bacteroidota</taxon>
        <taxon>Flavobacteriia</taxon>
        <taxon>Flavobacteriales</taxon>
        <taxon>Weeksellaceae</taxon>
        <taxon>Chryseobacterium group</taxon>
        <taxon>Kaistella</taxon>
    </lineage>
</organism>
<feature type="transmembrane region" description="Helical" evidence="1">
    <location>
        <begin position="193"/>
        <end position="214"/>
    </location>
</feature>
<evidence type="ECO:0000256" key="1">
    <source>
        <dbReference type="SAM" id="Phobius"/>
    </source>
</evidence>
<name>A0A448NQC2_9FLAO</name>
<keyword evidence="1" id="KW-0812">Transmembrane</keyword>
<feature type="transmembrane region" description="Helical" evidence="1">
    <location>
        <begin position="168"/>
        <end position="187"/>
    </location>
</feature>
<feature type="transmembrane region" description="Helical" evidence="1">
    <location>
        <begin position="21"/>
        <end position="42"/>
    </location>
</feature>
<accession>A0A448NQC2</accession>
<protein>
    <recommendedName>
        <fullName evidence="6">DUF998 domain-containing protein</fullName>
    </recommendedName>
</protein>
<dbReference type="OrthoDB" id="9803163at2"/>
<dbReference type="EMBL" id="LR134441">
    <property type="protein sequence ID" value="VEH98866.1"/>
    <property type="molecule type" value="Genomic_DNA"/>
</dbReference>
<feature type="transmembrane region" description="Helical" evidence="1">
    <location>
        <begin position="86"/>
        <end position="108"/>
    </location>
</feature>
<dbReference type="RefSeq" id="WP_034719952.1">
    <property type="nucleotide sequence ID" value="NZ_FOIX01000003.1"/>
</dbReference>
<sequence length="236" mass="27112">MEIPTVKELRTERNDSTTISYFLLRQLIGILGILLPFALILFGGRLQPSLSHYYYSFSHTIFIGTLAALSTFLITYKGNFRLENWLANIAGFCAAGVALFPTNAKGFIGSKFISIPISAETSEISKILHYSFATVLFICFAIFCYVVFPRPERNEGFNEKSRRRNRIYRICAYVMIFSILAIAFLSIFKEFDFPYSTLLFESTTLLPFGISWLLKGSYNWPYSRYDILKILIKPLR</sequence>
<keyword evidence="1" id="KW-1133">Transmembrane helix</keyword>
<keyword evidence="1" id="KW-0472">Membrane</keyword>
<reference evidence="2 4" key="1">
    <citation type="submission" date="2014-07" db="EMBL/GenBank/DDBJ databases">
        <authorList>
            <person name="Pisani N.G."/>
            <person name="Newman J.D."/>
        </authorList>
    </citation>
    <scope>NUCLEOTIDE SEQUENCE [LARGE SCALE GENOMIC DNA]</scope>
    <source>
        <strain evidence="2 4">LMG 24720</strain>
    </source>
</reference>
<gene>
    <name evidence="2" type="ORF">HY04_11845</name>
    <name evidence="3" type="ORF">NCTC13489_01204</name>
</gene>
<evidence type="ECO:0000313" key="2">
    <source>
        <dbReference type="EMBL" id="KEY19114.1"/>
    </source>
</evidence>
<dbReference type="AlphaFoldDB" id="A0A448NQC2"/>
<feature type="transmembrane region" description="Helical" evidence="1">
    <location>
        <begin position="128"/>
        <end position="148"/>
    </location>
</feature>
<proteinExistence type="predicted"/>
<dbReference type="EMBL" id="JPEP01000002">
    <property type="protein sequence ID" value="KEY19114.1"/>
    <property type="molecule type" value="Genomic_DNA"/>
</dbReference>
<evidence type="ECO:0000313" key="3">
    <source>
        <dbReference type="EMBL" id="VEH98866.1"/>
    </source>
</evidence>
<evidence type="ECO:0000313" key="4">
    <source>
        <dbReference type="Proteomes" id="UP000028349"/>
    </source>
</evidence>